<proteinExistence type="predicted"/>
<dbReference type="RefSeq" id="WP_097124430.1">
    <property type="nucleotide sequence ID" value="NZ_OCNH01000001.1"/>
</dbReference>
<feature type="compositionally biased region" description="Basic residues" evidence="1">
    <location>
        <begin position="278"/>
        <end position="289"/>
    </location>
</feature>
<keyword evidence="3" id="KW-1185">Reference proteome</keyword>
<gene>
    <name evidence="2" type="ORF">SAMN06269250_0745</name>
</gene>
<dbReference type="Proteomes" id="UP000219452">
    <property type="component" value="Unassembled WGS sequence"/>
</dbReference>
<accession>A0A286F727</accession>
<dbReference type="EMBL" id="OCNH01000001">
    <property type="protein sequence ID" value="SOD78993.1"/>
    <property type="molecule type" value="Genomic_DNA"/>
</dbReference>
<dbReference type="OrthoDB" id="9850973at2"/>
<reference evidence="3" key="1">
    <citation type="submission" date="2017-09" db="EMBL/GenBank/DDBJ databases">
        <authorList>
            <person name="Varghese N."/>
            <person name="Submissions S."/>
        </authorList>
    </citation>
    <scope>NUCLEOTIDE SEQUENCE [LARGE SCALE GENOMIC DNA]</scope>
    <source>
        <strain evidence="3">DSM 29961</strain>
    </source>
</reference>
<protein>
    <submittedName>
        <fullName evidence="2">Uncharacterized protein</fullName>
    </submittedName>
</protein>
<evidence type="ECO:0000256" key="1">
    <source>
        <dbReference type="SAM" id="MobiDB-lite"/>
    </source>
</evidence>
<dbReference type="AlphaFoldDB" id="A0A286F727"/>
<sequence>MKHQRPTPIERKTYLTSISQLSQFFDLTRVEELIKRGKFPIRGLSPKGKAIVDELITRHNIPIGLRDDIYFAFKYILTQYDPPVFAEDENKWKAERNKARNPSTAEGIGLYHYLGHGSLNSDTVEKITITLKGSPKRTFTIAYPELIYFILQSVMDKYGEKADEDETGIKDIIQEDEWYVEKYTEYDKWKTDDYTTFRKKETINDLYSYLSYKVPHLGTDNICRFGAELMFIAGAPFKHGRGKKAPLHDTFVEDIKDQFLRLAEITPKNRNESSKANTRAKKPKTNVNP</sequence>
<evidence type="ECO:0000313" key="3">
    <source>
        <dbReference type="Proteomes" id="UP000219452"/>
    </source>
</evidence>
<evidence type="ECO:0000313" key="2">
    <source>
        <dbReference type="EMBL" id="SOD78993.1"/>
    </source>
</evidence>
<feature type="region of interest" description="Disordered" evidence="1">
    <location>
        <begin position="266"/>
        <end position="289"/>
    </location>
</feature>
<name>A0A286F727_9BACT</name>
<organism evidence="2 3">
    <name type="scientific">Spirosoma fluviale</name>
    <dbReference type="NCBI Taxonomy" id="1597977"/>
    <lineage>
        <taxon>Bacteria</taxon>
        <taxon>Pseudomonadati</taxon>
        <taxon>Bacteroidota</taxon>
        <taxon>Cytophagia</taxon>
        <taxon>Cytophagales</taxon>
        <taxon>Cytophagaceae</taxon>
        <taxon>Spirosoma</taxon>
    </lineage>
</organism>